<dbReference type="RefSeq" id="WP_057749062.1">
    <property type="nucleotide sequence ID" value="NZ_BJVH01000003.1"/>
</dbReference>
<keyword evidence="1" id="KW-0472">Membrane</keyword>
<protein>
    <submittedName>
        <fullName evidence="2">Uncharacterized protein</fullName>
    </submittedName>
</protein>
<dbReference type="Pfam" id="PF20386">
    <property type="entry name" value="DUF6681"/>
    <property type="match status" value="1"/>
</dbReference>
<keyword evidence="1" id="KW-1133">Transmembrane helix</keyword>
<dbReference type="EMBL" id="JQBR01000002">
    <property type="protein sequence ID" value="KRN67277.1"/>
    <property type="molecule type" value="Genomic_DNA"/>
</dbReference>
<dbReference type="AlphaFoldDB" id="A0A0R2IZZ2"/>
<accession>A0A0R2IZZ2</accession>
<name>A0A0R2IZZ2_9LACO</name>
<feature type="transmembrane region" description="Helical" evidence="1">
    <location>
        <begin position="54"/>
        <end position="75"/>
    </location>
</feature>
<dbReference type="InterPro" id="IPR046503">
    <property type="entry name" value="DUF6681"/>
</dbReference>
<evidence type="ECO:0000313" key="3">
    <source>
        <dbReference type="Proteomes" id="UP000051568"/>
    </source>
</evidence>
<reference evidence="2 3" key="1">
    <citation type="journal article" date="2015" name="Genome Announc.">
        <title>Expanding the biotechnology potential of lactobacilli through comparative genomics of 213 strains and associated genera.</title>
        <authorList>
            <person name="Sun Z."/>
            <person name="Harris H.M."/>
            <person name="McCann A."/>
            <person name="Guo C."/>
            <person name="Argimon S."/>
            <person name="Zhang W."/>
            <person name="Yang X."/>
            <person name="Jeffery I.B."/>
            <person name="Cooney J.C."/>
            <person name="Kagawa T.F."/>
            <person name="Liu W."/>
            <person name="Song Y."/>
            <person name="Salvetti E."/>
            <person name="Wrobel A."/>
            <person name="Rasinkangas P."/>
            <person name="Parkhill J."/>
            <person name="Rea M.C."/>
            <person name="O'Sullivan O."/>
            <person name="Ritari J."/>
            <person name="Douillard F.P."/>
            <person name="Paul Ross R."/>
            <person name="Yang R."/>
            <person name="Briner A.E."/>
            <person name="Felis G.E."/>
            <person name="de Vos W.M."/>
            <person name="Barrangou R."/>
            <person name="Klaenhammer T.R."/>
            <person name="Caufield P.W."/>
            <person name="Cui Y."/>
            <person name="Zhang H."/>
            <person name="O'Toole P.W."/>
        </authorList>
    </citation>
    <scope>NUCLEOTIDE SEQUENCE [LARGE SCALE GENOMIC DNA]</scope>
    <source>
        <strain evidence="2 3">DSM 17757</strain>
    </source>
</reference>
<dbReference type="OrthoDB" id="2192445at2"/>
<keyword evidence="3" id="KW-1185">Reference proteome</keyword>
<keyword evidence="1" id="KW-0812">Transmembrane</keyword>
<sequence length="288" mass="33309">MFTFIDMINHYLGYINVNLKLKNQIYTVIGFIGNFYMLYLAYRFFENGRWVRGLGFIAVFLIFLYFLIMNIYYYFTKKAAPFDISPKIEKLLGGKPREAIEMERAQRLNRTGRGRQTIVPSTGIFEKNTILPATIKSNQRDLQNIQQLATQMVQNNFAMADYEGLSDDEILAHLQESNETEVYAIGQGIPFPYFELREEDGNANVYAGMNQMNLFRIGQVASVGLSDYFEAKKHYQLYLAQAALIGGQRKYAGRSTLMTEDSPYRAKIQMAYQKRDDQDTSSSRHMYS</sequence>
<feature type="transmembrane region" description="Helical" evidence="1">
    <location>
        <begin position="24"/>
        <end position="42"/>
    </location>
</feature>
<dbReference type="Proteomes" id="UP000051568">
    <property type="component" value="Unassembled WGS sequence"/>
</dbReference>
<evidence type="ECO:0000313" key="2">
    <source>
        <dbReference type="EMBL" id="KRN67277.1"/>
    </source>
</evidence>
<evidence type="ECO:0000256" key="1">
    <source>
        <dbReference type="SAM" id="Phobius"/>
    </source>
</evidence>
<proteinExistence type="predicted"/>
<dbReference type="STRING" id="319652.IV80_GL000813"/>
<comment type="caution">
    <text evidence="2">The sequence shown here is derived from an EMBL/GenBank/DDBJ whole genome shotgun (WGS) entry which is preliminary data.</text>
</comment>
<dbReference type="PATRIC" id="fig|319652.3.peg.822"/>
<gene>
    <name evidence="2" type="ORF">IV80_GL000813</name>
</gene>
<organism evidence="2 3">
    <name type="scientific">Pediococcus cellicola</name>
    <dbReference type="NCBI Taxonomy" id="319652"/>
    <lineage>
        <taxon>Bacteria</taxon>
        <taxon>Bacillati</taxon>
        <taxon>Bacillota</taxon>
        <taxon>Bacilli</taxon>
        <taxon>Lactobacillales</taxon>
        <taxon>Lactobacillaceae</taxon>
        <taxon>Pediococcus</taxon>
    </lineage>
</organism>